<evidence type="ECO:0000313" key="7">
    <source>
        <dbReference type="Proteomes" id="UP000198607"/>
    </source>
</evidence>
<evidence type="ECO:0000313" key="6">
    <source>
        <dbReference type="EMBL" id="SDG62236.1"/>
    </source>
</evidence>
<organism evidence="6 7">
    <name type="scientific">Propionivibrio dicarboxylicus</name>
    <dbReference type="NCBI Taxonomy" id="83767"/>
    <lineage>
        <taxon>Bacteria</taxon>
        <taxon>Pseudomonadati</taxon>
        <taxon>Pseudomonadota</taxon>
        <taxon>Betaproteobacteria</taxon>
        <taxon>Rhodocyclales</taxon>
        <taxon>Rhodocyclaceae</taxon>
        <taxon>Propionivibrio</taxon>
    </lineage>
</organism>
<evidence type="ECO:0000259" key="5">
    <source>
        <dbReference type="Pfam" id="PF13847"/>
    </source>
</evidence>
<evidence type="ECO:0000256" key="2">
    <source>
        <dbReference type="ARBA" id="ARBA00022679"/>
    </source>
</evidence>
<dbReference type="OrthoDB" id="9795634at2"/>
<keyword evidence="1 6" id="KW-0489">Methyltransferase</keyword>
<sequence>MTGAAAGLAWLIAIFVAISLLWRLFSQRRTLPCPSWLGWMVERENPFARTHRADFIVRQMRLDTGMQVLDAGCGPGRLSLPLALAVGPEGEVVAADLQAGMLARVDAKARQAGIDNICTRMTALGQGTLESKRYDRVVMAAVLGEIPDQGAALAELFVSLKPGGLLAVAELIFDPHFQRRSHVRAQAEAAGFREKAHFGHAIAYLTLFERPTGH</sequence>
<name>A0A1G7VQY7_9RHOO</name>
<dbReference type="InterPro" id="IPR029063">
    <property type="entry name" value="SAM-dependent_MTases_sf"/>
</dbReference>
<dbReference type="PANTHER" id="PTHR43464:SF19">
    <property type="entry name" value="UBIQUINONE BIOSYNTHESIS O-METHYLTRANSFERASE, MITOCHONDRIAL"/>
    <property type="match status" value="1"/>
</dbReference>
<dbReference type="GO" id="GO:0032259">
    <property type="term" value="P:methylation"/>
    <property type="evidence" value="ECO:0007669"/>
    <property type="project" value="UniProtKB-KW"/>
</dbReference>
<keyword evidence="4" id="KW-0812">Transmembrane</keyword>
<dbReference type="Gene3D" id="3.40.50.150">
    <property type="entry name" value="Vaccinia Virus protein VP39"/>
    <property type="match status" value="1"/>
</dbReference>
<keyword evidence="2 6" id="KW-0808">Transferase</keyword>
<evidence type="ECO:0000256" key="4">
    <source>
        <dbReference type="SAM" id="Phobius"/>
    </source>
</evidence>
<dbReference type="SUPFAM" id="SSF53335">
    <property type="entry name" value="S-adenosyl-L-methionine-dependent methyltransferases"/>
    <property type="match status" value="1"/>
</dbReference>
<dbReference type="Pfam" id="PF13847">
    <property type="entry name" value="Methyltransf_31"/>
    <property type="match status" value="1"/>
</dbReference>
<dbReference type="CDD" id="cd02440">
    <property type="entry name" value="AdoMet_MTases"/>
    <property type="match status" value="1"/>
</dbReference>
<dbReference type="Proteomes" id="UP000198607">
    <property type="component" value="Unassembled WGS sequence"/>
</dbReference>
<evidence type="ECO:0000256" key="3">
    <source>
        <dbReference type="ARBA" id="ARBA00022691"/>
    </source>
</evidence>
<dbReference type="GO" id="GO:0008168">
    <property type="term" value="F:methyltransferase activity"/>
    <property type="evidence" value="ECO:0007669"/>
    <property type="project" value="UniProtKB-KW"/>
</dbReference>
<protein>
    <submittedName>
        <fullName evidence="6">Methyltransferase domain-containing protein</fullName>
    </submittedName>
</protein>
<dbReference type="EMBL" id="FNCY01000001">
    <property type="protein sequence ID" value="SDG62236.1"/>
    <property type="molecule type" value="Genomic_DNA"/>
</dbReference>
<feature type="transmembrane region" description="Helical" evidence="4">
    <location>
        <begin position="6"/>
        <end position="25"/>
    </location>
</feature>
<keyword evidence="3" id="KW-0949">S-adenosyl-L-methionine</keyword>
<gene>
    <name evidence="6" type="ORF">SAMN05660652_00276</name>
</gene>
<dbReference type="RefSeq" id="WP_091932286.1">
    <property type="nucleotide sequence ID" value="NZ_FNCY01000001.1"/>
</dbReference>
<keyword evidence="7" id="KW-1185">Reference proteome</keyword>
<evidence type="ECO:0000256" key="1">
    <source>
        <dbReference type="ARBA" id="ARBA00022603"/>
    </source>
</evidence>
<feature type="domain" description="Methyltransferase" evidence="5">
    <location>
        <begin position="63"/>
        <end position="172"/>
    </location>
</feature>
<accession>A0A1G7VQY7</accession>
<dbReference type="STRING" id="83767.SAMN05660652_00276"/>
<dbReference type="InterPro" id="IPR025714">
    <property type="entry name" value="Methyltranfer_dom"/>
</dbReference>
<proteinExistence type="predicted"/>
<keyword evidence="4" id="KW-1133">Transmembrane helix</keyword>
<dbReference type="PANTHER" id="PTHR43464">
    <property type="entry name" value="METHYLTRANSFERASE"/>
    <property type="match status" value="1"/>
</dbReference>
<reference evidence="6 7" key="1">
    <citation type="submission" date="2016-10" db="EMBL/GenBank/DDBJ databases">
        <authorList>
            <person name="de Groot N.N."/>
        </authorList>
    </citation>
    <scope>NUCLEOTIDE SEQUENCE [LARGE SCALE GENOMIC DNA]</scope>
    <source>
        <strain evidence="6 7">DSM 5885</strain>
    </source>
</reference>
<keyword evidence="4" id="KW-0472">Membrane</keyword>
<dbReference type="AlphaFoldDB" id="A0A1G7VQY7"/>